<dbReference type="InterPro" id="IPR004823">
    <property type="entry name" value="TAF_TATA-bd_Histone-like_dom"/>
</dbReference>
<reference evidence="10" key="1">
    <citation type="submission" date="2022-11" db="UniProtKB">
        <authorList>
            <consortium name="WormBaseParasite"/>
        </authorList>
    </citation>
    <scope>IDENTIFICATION</scope>
</reference>
<dbReference type="GO" id="GO:0003713">
    <property type="term" value="F:transcription coactivator activity"/>
    <property type="evidence" value="ECO:0007669"/>
    <property type="project" value="TreeGrafter"/>
</dbReference>
<dbReference type="InterPro" id="IPR009072">
    <property type="entry name" value="Histone-fold"/>
</dbReference>
<dbReference type="SUPFAM" id="SSF47113">
    <property type="entry name" value="Histone-fold"/>
    <property type="match status" value="1"/>
</dbReference>
<feature type="domain" description="TATA box binding protein associated factor (TAF) histone-like fold" evidence="8">
    <location>
        <begin position="22"/>
        <end position="86"/>
    </location>
</feature>
<evidence type="ECO:0000256" key="2">
    <source>
        <dbReference type="ARBA" id="ARBA00007688"/>
    </source>
</evidence>
<dbReference type="Proteomes" id="UP000887540">
    <property type="component" value="Unplaced"/>
</dbReference>
<evidence type="ECO:0000256" key="3">
    <source>
        <dbReference type="ARBA" id="ARBA00023015"/>
    </source>
</evidence>
<dbReference type="PANTHER" id="PTHR10221:SF9">
    <property type="entry name" value="TRANSCRIPTION INITIATION FACTOR TFIID SUBUNIT 6"/>
    <property type="match status" value="1"/>
</dbReference>
<evidence type="ECO:0000256" key="7">
    <source>
        <dbReference type="SAM" id="MobiDB-lite"/>
    </source>
</evidence>
<keyword evidence="4" id="KW-0804">Transcription</keyword>
<dbReference type="GO" id="GO:0005669">
    <property type="term" value="C:transcription factor TFIID complex"/>
    <property type="evidence" value="ECO:0007669"/>
    <property type="project" value="InterPro"/>
</dbReference>
<comment type="similarity">
    <text evidence="2">Belongs to the TAF6 family.</text>
</comment>
<dbReference type="Gene3D" id="1.25.40.770">
    <property type="entry name" value="TAF6, C-terminal HEAT repeat domain"/>
    <property type="match status" value="1"/>
</dbReference>
<dbReference type="InterPro" id="IPR046344">
    <property type="entry name" value="TAF6_C_sf"/>
</dbReference>
<dbReference type="WBParaSite" id="ACRNAN_Path_842.g3239.t1">
    <property type="protein sequence ID" value="ACRNAN_Path_842.g3239.t1"/>
    <property type="gene ID" value="ACRNAN_Path_842.g3239"/>
</dbReference>
<dbReference type="InterPro" id="IPR011442">
    <property type="entry name" value="TAF6_C"/>
</dbReference>
<dbReference type="GO" id="GO:0051123">
    <property type="term" value="P:RNA polymerase II preinitiation complex assembly"/>
    <property type="evidence" value="ECO:0007669"/>
    <property type="project" value="TreeGrafter"/>
</dbReference>
<dbReference type="Gene3D" id="1.10.20.10">
    <property type="entry name" value="Histone, subunit A"/>
    <property type="match status" value="1"/>
</dbReference>
<dbReference type="InterPro" id="IPR016024">
    <property type="entry name" value="ARM-type_fold"/>
</dbReference>
<evidence type="ECO:0000256" key="6">
    <source>
        <dbReference type="ARBA" id="ARBA00040091"/>
    </source>
</evidence>
<dbReference type="GO" id="GO:0046695">
    <property type="term" value="C:SLIK (SAGA-like) complex"/>
    <property type="evidence" value="ECO:0007669"/>
    <property type="project" value="InterPro"/>
</dbReference>
<evidence type="ECO:0000256" key="4">
    <source>
        <dbReference type="ARBA" id="ARBA00023163"/>
    </source>
</evidence>
<feature type="compositionally biased region" description="Basic and acidic residues" evidence="7">
    <location>
        <begin position="168"/>
        <end position="180"/>
    </location>
</feature>
<dbReference type="AlphaFoldDB" id="A0A914CDT1"/>
<evidence type="ECO:0000256" key="1">
    <source>
        <dbReference type="ARBA" id="ARBA00004123"/>
    </source>
</evidence>
<dbReference type="GO" id="GO:0046982">
    <property type="term" value="F:protein heterodimerization activity"/>
    <property type="evidence" value="ECO:0007669"/>
    <property type="project" value="InterPro"/>
</dbReference>
<evidence type="ECO:0000313" key="9">
    <source>
        <dbReference type="Proteomes" id="UP000887540"/>
    </source>
</evidence>
<keyword evidence="5" id="KW-0539">Nucleus</keyword>
<dbReference type="GO" id="GO:0000124">
    <property type="term" value="C:SAGA complex"/>
    <property type="evidence" value="ECO:0007669"/>
    <property type="project" value="InterPro"/>
</dbReference>
<feature type="region of interest" description="Disordered" evidence="7">
    <location>
        <begin position="1"/>
        <end position="21"/>
    </location>
</feature>
<dbReference type="InterPro" id="IPR037796">
    <property type="entry name" value="TAF6"/>
</dbReference>
<dbReference type="FunFam" id="1.25.40.770:FF:000001">
    <property type="entry name" value="Transcription initiation factor TFIID subunit 6"/>
    <property type="match status" value="1"/>
</dbReference>
<protein>
    <recommendedName>
        <fullName evidence="6">Transcription initiation factor TFIID subunit 6</fullName>
    </recommendedName>
</protein>
<evidence type="ECO:0000259" key="8">
    <source>
        <dbReference type="SMART" id="SM00803"/>
    </source>
</evidence>
<organism evidence="9 10">
    <name type="scientific">Acrobeloides nanus</name>
    <dbReference type="NCBI Taxonomy" id="290746"/>
    <lineage>
        <taxon>Eukaryota</taxon>
        <taxon>Metazoa</taxon>
        <taxon>Ecdysozoa</taxon>
        <taxon>Nematoda</taxon>
        <taxon>Chromadorea</taxon>
        <taxon>Rhabditida</taxon>
        <taxon>Tylenchina</taxon>
        <taxon>Cephalobomorpha</taxon>
        <taxon>Cephaloboidea</taxon>
        <taxon>Cephalobidae</taxon>
        <taxon>Acrobeloides</taxon>
    </lineage>
</organism>
<evidence type="ECO:0000256" key="5">
    <source>
        <dbReference type="ARBA" id="ARBA00023242"/>
    </source>
</evidence>
<dbReference type="PANTHER" id="PTHR10221">
    <property type="entry name" value="TRANSCRIPTION INITIATION FACTOR TFIID SUBUNIT 6"/>
    <property type="match status" value="1"/>
</dbReference>
<dbReference type="CDD" id="cd08050">
    <property type="entry name" value="TAF6C"/>
    <property type="match status" value="1"/>
</dbReference>
<dbReference type="SUPFAM" id="SSF48371">
    <property type="entry name" value="ARM repeat"/>
    <property type="match status" value="1"/>
</dbReference>
<keyword evidence="9" id="KW-1185">Reference proteome</keyword>
<accession>A0A914CDT1</accession>
<dbReference type="Pfam" id="PF07571">
    <property type="entry name" value="TAF6_C"/>
    <property type="match status" value="1"/>
</dbReference>
<feature type="region of interest" description="Disordered" evidence="7">
    <location>
        <begin position="156"/>
        <end position="180"/>
    </location>
</feature>
<sequence length="484" mass="54173">MHTAEKADHTQGPSTSYHRDHGKFDAKFVTTIGEQMGTQDLSHAAAKDIADHVTMVVKNILGHAKKFQAGGRRRRMIVEDIESAMQFYGLPPQFGFQSKDVIPFRYVGASGQDLFVEDEKEVDLSTCINAQATKLPLEPLLKGHWLVIDGVQPTIPENPVPEIPEETPTEKSELKHDRKSESGPLLLNQLSKNVRKTEQVQLKTTTSHNISVEQQIFFKEVSEAITSGDEQKRNEALQCLQLDPGIQALVPRFSLSIAEGVRCNASQKNLSILIYLMLMINALVQNSAISLEKHLHELIPAILSCILGKQLSHNEKSSHWALREYAAKLLSTLVKKYRLSNIRSRVIKVLAGVFTRPDRILASIYGAVFALELLGAETVRSVLIPRAGDIYTEILQSAVGEKLAVDKLHKLMVNVFTNYVKNQKLVDLKTADDFRRTFQGFGDDIYRIISSEAPNLSFDHNSPAKLYKKDGVRNNSFGMGPYRY</sequence>
<dbReference type="SMART" id="SM00803">
    <property type="entry name" value="TAF"/>
    <property type="match status" value="1"/>
</dbReference>
<comment type="subcellular location">
    <subcellularLocation>
        <location evidence="1">Nucleus</location>
    </subcellularLocation>
</comment>
<proteinExistence type="inferred from homology"/>
<name>A0A914CDT1_9BILA</name>
<evidence type="ECO:0000313" key="10">
    <source>
        <dbReference type="WBParaSite" id="ACRNAN_Path_842.g3239.t1"/>
    </source>
</evidence>
<dbReference type="Pfam" id="PF02969">
    <property type="entry name" value="TAF"/>
    <property type="match status" value="1"/>
</dbReference>
<keyword evidence="3" id="KW-0805">Transcription regulation</keyword>
<dbReference type="GO" id="GO:0016251">
    <property type="term" value="F:RNA polymerase II general transcription initiation factor activity"/>
    <property type="evidence" value="ECO:0007669"/>
    <property type="project" value="InterPro"/>
</dbReference>